<organism evidence="2 3">
    <name type="scientific">Paenibacillus vulneris</name>
    <dbReference type="NCBI Taxonomy" id="1133364"/>
    <lineage>
        <taxon>Bacteria</taxon>
        <taxon>Bacillati</taxon>
        <taxon>Bacillota</taxon>
        <taxon>Bacilli</taxon>
        <taxon>Bacillales</taxon>
        <taxon>Paenibacillaceae</taxon>
        <taxon>Paenibacillus</taxon>
    </lineage>
</organism>
<keyword evidence="3" id="KW-1185">Reference proteome</keyword>
<comment type="caution">
    <text evidence="2">The sequence shown here is derived from an EMBL/GenBank/DDBJ whole genome shotgun (WGS) entry which is preliminary data.</text>
</comment>
<evidence type="ECO:0000313" key="3">
    <source>
        <dbReference type="Proteomes" id="UP001597180"/>
    </source>
</evidence>
<reference evidence="3" key="1">
    <citation type="journal article" date="2019" name="Int. J. Syst. Evol. Microbiol.">
        <title>The Global Catalogue of Microorganisms (GCM) 10K type strain sequencing project: providing services to taxonomists for standard genome sequencing and annotation.</title>
        <authorList>
            <consortium name="The Broad Institute Genomics Platform"/>
            <consortium name="The Broad Institute Genome Sequencing Center for Infectious Disease"/>
            <person name="Wu L."/>
            <person name="Ma J."/>
        </authorList>
    </citation>
    <scope>NUCLEOTIDE SEQUENCE [LARGE SCALE GENOMIC DNA]</scope>
    <source>
        <strain evidence="3">CCUG 53270</strain>
    </source>
</reference>
<feature type="domain" description="AB hydrolase-1" evidence="1">
    <location>
        <begin position="31"/>
        <end position="263"/>
    </location>
</feature>
<dbReference type="RefSeq" id="WP_345586688.1">
    <property type="nucleotide sequence ID" value="NZ_BAABJG010000005.1"/>
</dbReference>
<dbReference type="PANTHER" id="PTHR43433">
    <property type="entry name" value="HYDROLASE, ALPHA/BETA FOLD FAMILY PROTEIN"/>
    <property type="match status" value="1"/>
</dbReference>
<proteinExistence type="predicted"/>
<dbReference type="InterPro" id="IPR029058">
    <property type="entry name" value="AB_hydrolase_fold"/>
</dbReference>
<dbReference type="PRINTS" id="PR00111">
    <property type="entry name" value="ABHYDROLASE"/>
</dbReference>
<dbReference type="PANTHER" id="PTHR43433:SF5">
    <property type="entry name" value="AB HYDROLASE-1 DOMAIN-CONTAINING PROTEIN"/>
    <property type="match status" value="1"/>
</dbReference>
<dbReference type="EMBL" id="JBHTLU010000004">
    <property type="protein sequence ID" value="MFD1218673.1"/>
    <property type="molecule type" value="Genomic_DNA"/>
</dbReference>
<protein>
    <submittedName>
        <fullName evidence="2">Alpha/beta fold hydrolase</fullName>
    </submittedName>
</protein>
<accession>A0ABW3UCP6</accession>
<dbReference type="Pfam" id="PF00561">
    <property type="entry name" value="Abhydrolase_1"/>
    <property type="match status" value="1"/>
</dbReference>
<evidence type="ECO:0000313" key="2">
    <source>
        <dbReference type="EMBL" id="MFD1218673.1"/>
    </source>
</evidence>
<name>A0ABW3UCP6_9BACL</name>
<dbReference type="Gene3D" id="3.40.50.1820">
    <property type="entry name" value="alpha/beta hydrolase"/>
    <property type="match status" value="1"/>
</dbReference>
<dbReference type="InterPro" id="IPR000073">
    <property type="entry name" value="AB_hydrolase_1"/>
</dbReference>
<sequence>MNERLIQVDGIEIATDSFGRIDDPAVLLIMGAQSSLIWWEEEFCHRLAQTGRFVIRYDNRDVGRSTTYEPGHPGYTFEDMADDAIRVLNAYKIEKAHIAGMSMGGMLAQMIALRRPERVLTITLLSTSNFAPELPPMEEQIMNFFSNLGEIDWTNEQSVVDFAVDRSKILVGSKHSFNENKVRALAKMEFARSGSMASIHNHALLAGGESYLTRTSEIKIPALVIHGTEDPIIPYKHGQNLANVIPGAVLLTLEGTGHELHEDDWDTVIGSIARHTSKPDSFS</sequence>
<gene>
    <name evidence="2" type="ORF">ACFQ4B_00965</name>
</gene>
<dbReference type="SUPFAM" id="SSF53474">
    <property type="entry name" value="alpha/beta-Hydrolases"/>
    <property type="match status" value="1"/>
</dbReference>
<dbReference type="GO" id="GO:0016787">
    <property type="term" value="F:hydrolase activity"/>
    <property type="evidence" value="ECO:0007669"/>
    <property type="project" value="UniProtKB-KW"/>
</dbReference>
<dbReference type="InterPro" id="IPR050471">
    <property type="entry name" value="AB_hydrolase"/>
</dbReference>
<dbReference type="Proteomes" id="UP001597180">
    <property type="component" value="Unassembled WGS sequence"/>
</dbReference>
<evidence type="ECO:0000259" key="1">
    <source>
        <dbReference type="Pfam" id="PF00561"/>
    </source>
</evidence>
<keyword evidence="2" id="KW-0378">Hydrolase</keyword>